<protein>
    <submittedName>
        <fullName evidence="4">KR domain-containing protein</fullName>
    </submittedName>
</protein>
<organism evidence="2">
    <name type="scientific">Heligmosomoides polygyrus</name>
    <name type="common">Parasitic roundworm</name>
    <dbReference type="NCBI Taxonomy" id="6339"/>
    <lineage>
        <taxon>Eukaryota</taxon>
        <taxon>Metazoa</taxon>
        <taxon>Ecdysozoa</taxon>
        <taxon>Nematoda</taxon>
        <taxon>Chromadorea</taxon>
        <taxon>Rhabditida</taxon>
        <taxon>Rhabditina</taxon>
        <taxon>Rhabditomorpha</taxon>
        <taxon>Strongyloidea</taxon>
        <taxon>Heligmosomidae</taxon>
        <taxon>Heligmosomoides</taxon>
    </lineage>
</organism>
<gene>
    <name evidence="2" type="ORF">HPBE_LOCUS12215</name>
</gene>
<sequence>MRSDDEPAILSGASSTSYGGIVNELFDPSAVIAAQVLEEVVGLPACSIKDLWVIGLRSFMVPLLLWSYSLFNKARYKTKKEVCFESRRRKKGHLPDLF</sequence>
<keyword evidence="3" id="KW-1185">Reference proteome</keyword>
<keyword evidence="1" id="KW-0472">Membrane</keyword>
<reference evidence="4" key="2">
    <citation type="submission" date="2019-09" db="UniProtKB">
        <authorList>
            <consortium name="WormBaseParasite"/>
        </authorList>
    </citation>
    <scope>IDENTIFICATION</scope>
</reference>
<dbReference type="WBParaSite" id="HPBE_0001221401-mRNA-1">
    <property type="protein sequence ID" value="HPBE_0001221401-mRNA-1"/>
    <property type="gene ID" value="HPBE_0001221401"/>
</dbReference>
<evidence type="ECO:0000313" key="3">
    <source>
        <dbReference type="Proteomes" id="UP000050761"/>
    </source>
</evidence>
<keyword evidence="1" id="KW-0812">Transmembrane</keyword>
<reference evidence="2 3" key="1">
    <citation type="submission" date="2018-11" db="EMBL/GenBank/DDBJ databases">
        <authorList>
            <consortium name="Pathogen Informatics"/>
        </authorList>
    </citation>
    <scope>NUCLEOTIDE SEQUENCE [LARGE SCALE GENOMIC DNA]</scope>
</reference>
<accession>A0A3P7YUN5</accession>
<evidence type="ECO:0000313" key="2">
    <source>
        <dbReference type="EMBL" id="VDO91331.1"/>
    </source>
</evidence>
<proteinExistence type="predicted"/>
<dbReference type="EMBL" id="UZAH01027402">
    <property type="protein sequence ID" value="VDO91331.1"/>
    <property type="molecule type" value="Genomic_DNA"/>
</dbReference>
<evidence type="ECO:0000256" key="1">
    <source>
        <dbReference type="SAM" id="Phobius"/>
    </source>
</evidence>
<dbReference type="AlphaFoldDB" id="A0A3P7YUN5"/>
<dbReference type="OrthoDB" id="2020542at2759"/>
<evidence type="ECO:0000313" key="4">
    <source>
        <dbReference type="WBParaSite" id="HPBE_0001221401-mRNA-1"/>
    </source>
</evidence>
<name>A0A3P7YUN5_HELPZ</name>
<dbReference type="Proteomes" id="UP000050761">
    <property type="component" value="Unassembled WGS sequence"/>
</dbReference>
<keyword evidence="1" id="KW-1133">Transmembrane helix</keyword>
<feature type="transmembrane region" description="Helical" evidence="1">
    <location>
        <begin position="51"/>
        <end position="71"/>
    </location>
</feature>